<feature type="binding site" evidence="6">
    <location>
        <position position="146"/>
    </location>
    <ligand>
        <name>FMN</name>
        <dbReference type="ChEBI" id="CHEBI:58210"/>
    </ligand>
</feature>
<dbReference type="NCBIfam" id="TIGR03860">
    <property type="entry name" value="FMN_nitrolo"/>
    <property type="match status" value="1"/>
</dbReference>
<keyword evidence="9" id="KW-1185">Reference proteome</keyword>
<keyword evidence="3" id="KW-0560">Oxidoreductase</keyword>
<keyword evidence="4 8" id="KW-0503">Monooxygenase</keyword>
<name>A0A171KUC8_9BURK</name>
<dbReference type="AlphaFoldDB" id="A0A171KUC8"/>
<feature type="domain" description="Luciferase-like" evidence="7">
    <location>
        <begin position="36"/>
        <end position="386"/>
    </location>
</feature>
<dbReference type="SUPFAM" id="SSF51679">
    <property type="entry name" value="Bacterial luciferase-like"/>
    <property type="match status" value="1"/>
</dbReference>
<protein>
    <submittedName>
        <fullName evidence="8">Monooxygenase</fullName>
    </submittedName>
</protein>
<dbReference type="InterPro" id="IPR011251">
    <property type="entry name" value="Luciferase-like_dom"/>
</dbReference>
<evidence type="ECO:0000313" key="9">
    <source>
        <dbReference type="Proteomes" id="UP000078084"/>
    </source>
</evidence>
<accession>A0A171KUC8</accession>
<feature type="binding site" evidence="6">
    <location>
        <position position="150"/>
    </location>
    <ligand>
        <name>FMN</name>
        <dbReference type="ChEBI" id="CHEBI:58210"/>
    </ligand>
</feature>
<dbReference type="PATRIC" id="fig|206506.3.peg.1170"/>
<comment type="caution">
    <text evidence="8">The sequence shown here is derived from an EMBL/GenBank/DDBJ whole genome shotgun (WGS) entry which is preliminary data.</text>
</comment>
<evidence type="ECO:0000256" key="1">
    <source>
        <dbReference type="ARBA" id="ARBA00022630"/>
    </source>
</evidence>
<evidence type="ECO:0000256" key="4">
    <source>
        <dbReference type="ARBA" id="ARBA00023033"/>
    </source>
</evidence>
<dbReference type="InterPro" id="IPR016215">
    <property type="entry name" value="NTA_MOA"/>
</dbReference>
<feature type="binding site" evidence="6">
    <location>
        <position position="60"/>
    </location>
    <ligand>
        <name>FMN</name>
        <dbReference type="ChEBI" id="CHEBI:58210"/>
    </ligand>
</feature>
<keyword evidence="2 6" id="KW-0288">FMN</keyword>
<evidence type="ECO:0000313" key="8">
    <source>
        <dbReference type="EMBL" id="KKO72495.1"/>
    </source>
</evidence>
<dbReference type="GO" id="GO:0016705">
    <property type="term" value="F:oxidoreductase activity, acting on paired donors, with incorporation or reduction of molecular oxygen"/>
    <property type="evidence" value="ECO:0007669"/>
    <property type="project" value="InterPro"/>
</dbReference>
<sequence length="450" mass="48603">MSTATPRQLHLNVNAWLQGFVPSAWRVPENDPLGFIDVQHYIRIAQWAEKGKFDAIFLADSVTTDGLATGPVTALEPTLVLTAIAMATTHLGLVATASTTYNDPYNLARRLASLDLISGGRAGWNVVTTADASSARKFGQKDVLAHTDRYRRADEFATVVKALWNSWEDDALLGDAASGRFVDTARLNTVHHAGEFFQVEGVLNQPRSPQGHPVIFQAGGSADGQALAARHAEAVFSASQSFEEALAYAQGLRRHARALGRSPDGVKVLPGLGVFLGGTQAEARQRHQELINLVPVEHSLNRLAGRLGVAPEQLKLDEPLPQDLSLPNNGNGGHTFFRAILARSQQSGLTLREFLGEFAAGGGHREIVGTPEQVADDIEHWFRHGAADGFNLMPGLLPSGLQDFVEQVVPLLQQRGLFRQDYAGRTLRQHLGLPVPQTQTVTTSHTASAA</sequence>
<evidence type="ECO:0000256" key="2">
    <source>
        <dbReference type="ARBA" id="ARBA00022643"/>
    </source>
</evidence>
<dbReference type="InterPro" id="IPR036661">
    <property type="entry name" value="Luciferase-like_sf"/>
</dbReference>
<dbReference type="CDD" id="cd01095">
    <property type="entry name" value="Nitrilotriacetate_monoxgenase"/>
    <property type="match status" value="1"/>
</dbReference>
<evidence type="ECO:0000259" key="7">
    <source>
        <dbReference type="Pfam" id="PF00296"/>
    </source>
</evidence>
<evidence type="ECO:0000256" key="5">
    <source>
        <dbReference type="ARBA" id="ARBA00033748"/>
    </source>
</evidence>
<dbReference type="PANTHER" id="PTHR30011:SF16">
    <property type="entry name" value="C2H2 FINGER DOMAIN TRANSCRIPTION FACTOR (EUROFUNG)-RELATED"/>
    <property type="match status" value="1"/>
</dbReference>
<evidence type="ECO:0000256" key="6">
    <source>
        <dbReference type="PIRSR" id="PIRSR000337-1"/>
    </source>
</evidence>
<dbReference type="EMBL" id="LBNE01000002">
    <property type="protein sequence ID" value="KKO72495.1"/>
    <property type="molecule type" value="Genomic_DNA"/>
</dbReference>
<dbReference type="Pfam" id="PF00296">
    <property type="entry name" value="Bac_luciferase"/>
    <property type="match status" value="1"/>
</dbReference>
<dbReference type="STRING" id="206506.AAV32_05455"/>
<organism evidence="8 9">
    <name type="scientific">Kerstersia gyiorum</name>
    <dbReference type="NCBI Taxonomy" id="206506"/>
    <lineage>
        <taxon>Bacteria</taxon>
        <taxon>Pseudomonadati</taxon>
        <taxon>Pseudomonadota</taxon>
        <taxon>Betaproteobacteria</taxon>
        <taxon>Burkholderiales</taxon>
        <taxon>Alcaligenaceae</taxon>
        <taxon>Kerstersia</taxon>
    </lineage>
</organism>
<gene>
    <name evidence="8" type="ORF">AAV32_05455</name>
</gene>
<feature type="binding site" evidence="6">
    <location>
        <position position="221"/>
    </location>
    <ligand>
        <name>FMN</name>
        <dbReference type="ChEBI" id="CHEBI:58210"/>
    </ligand>
</feature>
<dbReference type="PIRSF" id="PIRSF000337">
    <property type="entry name" value="NTA_MOA"/>
    <property type="match status" value="1"/>
</dbReference>
<keyword evidence="1 6" id="KW-0285">Flavoprotein</keyword>
<feature type="binding site" evidence="6">
    <location>
        <position position="96"/>
    </location>
    <ligand>
        <name>FMN</name>
        <dbReference type="ChEBI" id="CHEBI:58210"/>
    </ligand>
</feature>
<dbReference type="Gene3D" id="3.20.20.30">
    <property type="entry name" value="Luciferase-like domain"/>
    <property type="match status" value="1"/>
</dbReference>
<dbReference type="RefSeq" id="WP_068368592.1">
    <property type="nucleotide sequence ID" value="NZ_LBNE01000002.1"/>
</dbReference>
<comment type="similarity">
    <text evidence="5">Belongs to the NtaA/SnaA/DszA monooxygenase family.</text>
</comment>
<dbReference type="GO" id="GO:0004497">
    <property type="term" value="F:monooxygenase activity"/>
    <property type="evidence" value="ECO:0007669"/>
    <property type="project" value="UniProtKB-KW"/>
</dbReference>
<reference evidence="8 9" key="1">
    <citation type="submission" date="2015-04" db="EMBL/GenBank/DDBJ databases">
        <title>Genome sequence of Kerstersia gyiorum CG1.</title>
        <authorList>
            <person name="Greninger A.L."/>
            <person name="Kozyreva V."/>
            <person name="Chaturvedi V."/>
        </authorList>
    </citation>
    <scope>NUCLEOTIDE SEQUENCE [LARGE SCALE GENOMIC DNA]</scope>
    <source>
        <strain evidence="8 9">CG1</strain>
    </source>
</reference>
<dbReference type="Proteomes" id="UP000078084">
    <property type="component" value="Unassembled WGS sequence"/>
</dbReference>
<dbReference type="PANTHER" id="PTHR30011">
    <property type="entry name" value="ALKANESULFONATE MONOOXYGENASE-RELATED"/>
    <property type="match status" value="1"/>
</dbReference>
<proteinExistence type="inferred from homology"/>
<dbReference type="InterPro" id="IPR051260">
    <property type="entry name" value="Diverse_substr_monoxygenases"/>
</dbReference>
<evidence type="ECO:0000256" key="3">
    <source>
        <dbReference type="ARBA" id="ARBA00023002"/>
    </source>
</evidence>